<organism evidence="1 2">
    <name type="scientific">Trichonephila inaurata madagascariensis</name>
    <dbReference type="NCBI Taxonomy" id="2747483"/>
    <lineage>
        <taxon>Eukaryota</taxon>
        <taxon>Metazoa</taxon>
        <taxon>Ecdysozoa</taxon>
        <taxon>Arthropoda</taxon>
        <taxon>Chelicerata</taxon>
        <taxon>Arachnida</taxon>
        <taxon>Araneae</taxon>
        <taxon>Araneomorphae</taxon>
        <taxon>Entelegynae</taxon>
        <taxon>Araneoidea</taxon>
        <taxon>Nephilidae</taxon>
        <taxon>Trichonephila</taxon>
        <taxon>Trichonephila inaurata</taxon>
    </lineage>
</organism>
<dbReference type="EMBL" id="BMAV01023268">
    <property type="protein sequence ID" value="GFY78900.1"/>
    <property type="molecule type" value="Genomic_DNA"/>
</dbReference>
<comment type="caution">
    <text evidence="1">The sequence shown here is derived from an EMBL/GenBank/DDBJ whole genome shotgun (WGS) entry which is preliminary data.</text>
</comment>
<evidence type="ECO:0000313" key="2">
    <source>
        <dbReference type="Proteomes" id="UP000886998"/>
    </source>
</evidence>
<dbReference type="OrthoDB" id="420169at2759"/>
<dbReference type="AlphaFoldDB" id="A0A8X6YX38"/>
<proteinExistence type="predicted"/>
<name>A0A8X6YX38_9ARAC</name>
<evidence type="ECO:0000313" key="1">
    <source>
        <dbReference type="EMBL" id="GFY78900.1"/>
    </source>
</evidence>
<protein>
    <submittedName>
        <fullName evidence="1">Uncharacterized protein</fullName>
    </submittedName>
</protein>
<accession>A0A8X6YX38</accession>
<reference evidence="1" key="1">
    <citation type="submission" date="2020-08" db="EMBL/GenBank/DDBJ databases">
        <title>Multicomponent nature underlies the extraordinary mechanical properties of spider dragline silk.</title>
        <authorList>
            <person name="Kono N."/>
            <person name="Nakamura H."/>
            <person name="Mori M."/>
            <person name="Yoshida Y."/>
            <person name="Ohtoshi R."/>
            <person name="Malay A.D."/>
            <person name="Moran D.A.P."/>
            <person name="Tomita M."/>
            <person name="Numata K."/>
            <person name="Arakawa K."/>
        </authorList>
    </citation>
    <scope>NUCLEOTIDE SEQUENCE</scope>
</reference>
<keyword evidence="2" id="KW-1185">Reference proteome</keyword>
<sequence length="91" mass="10568">MRIILKVDIPLTQTRTPLSLSENQDVHKQIDEWLEKGLWLIRKASPSIKKKKMVPLGCVWGYRKNEPGKFVKGVSIRDRGCRKLHGKCTQR</sequence>
<dbReference type="Proteomes" id="UP000886998">
    <property type="component" value="Unassembled WGS sequence"/>
</dbReference>
<gene>
    <name evidence="1" type="ORF">TNIN_169431</name>
</gene>